<evidence type="ECO:0000313" key="1">
    <source>
        <dbReference type="EMBL" id="JAH35912.1"/>
    </source>
</evidence>
<dbReference type="AlphaFoldDB" id="A0A0E9S3X9"/>
<reference evidence="1" key="2">
    <citation type="journal article" date="2015" name="Fish Shellfish Immunol.">
        <title>Early steps in the European eel (Anguilla anguilla)-Vibrio vulnificus interaction in the gills: Role of the RtxA13 toxin.</title>
        <authorList>
            <person name="Callol A."/>
            <person name="Pajuelo D."/>
            <person name="Ebbesson L."/>
            <person name="Teles M."/>
            <person name="MacKenzie S."/>
            <person name="Amaro C."/>
        </authorList>
    </citation>
    <scope>NUCLEOTIDE SEQUENCE</scope>
</reference>
<name>A0A0E9S3X9_ANGAN</name>
<reference evidence="1" key="1">
    <citation type="submission" date="2014-11" db="EMBL/GenBank/DDBJ databases">
        <authorList>
            <person name="Amaro Gonzalez C."/>
        </authorList>
    </citation>
    <scope>NUCLEOTIDE SEQUENCE</scope>
</reference>
<proteinExistence type="predicted"/>
<accession>A0A0E9S3X9</accession>
<dbReference type="EMBL" id="GBXM01072665">
    <property type="protein sequence ID" value="JAH35912.1"/>
    <property type="molecule type" value="Transcribed_RNA"/>
</dbReference>
<sequence length="46" mass="5207">MSARKGRRQCCYEFCCRLLNTVATSIKNISLANSNAGMFQCPYSRL</sequence>
<protein>
    <submittedName>
        <fullName evidence="1">Uncharacterized protein</fullName>
    </submittedName>
</protein>
<organism evidence="1">
    <name type="scientific">Anguilla anguilla</name>
    <name type="common">European freshwater eel</name>
    <name type="synonym">Muraena anguilla</name>
    <dbReference type="NCBI Taxonomy" id="7936"/>
    <lineage>
        <taxon>Eukaryota</taxon>
        <taxon>Metazoa</taxon>
        <taxon>Chordata</taxon>
        <taxon>Craniata</taxon>
        <taxon>Vertebrata</taxon>
        <taxon>Euteleostomi</taxon>
        <taxon>Actinopterygii</taxon>
        <taxon>Neopterygii</taxon>
        <taxon>Teleostei</taxon>
        <taxon>Anguilliformes</taxon>
        <taxon>Anguillidae</taxon>
        <taxon>Anguilla</taxon>
    </lineage>
</organism>